<gene>
    <name evidence="1" type="ORF">LO50_23630</name>
</gene>
<protein>
    <submittedName>
        <fullName evidence="1">Uncharacterized protein</fullName>
    </submittedName>
</protein>
<reference evidence="1 2" key="1">
    <citation type="submission" date="2014-11" db="EMBL/GenBank/DDBJ databases">
        <title>Genomics and ecophysiology of heterotrophic nitrogen fixing bacteria isolated from estuarine surface water.</title>
        <authorList>
            <person name="Bentzon-Tilia M."/>
            <person name="Severin I."/>
            <person name="Hansen L.H."/>
            <person name="Riemann L."/>
        </authorList>
    </citation>
    <scope>NUCLEOTIDE SEQUENCE [LARGE SCALE GENOMIC DNA]</scope>
    <source>
        <strain evidence="1 2">BAL361</strain>
    </source>
</reference>
<evidence type="ECO:0000313" key="1">
    <source>
        <dbReference type="EMBL" id="KIZ32496.1"/>
    </source>
</evidence>
<accession>A0A0D7DW45</accession>
<evidence type="ECO:0000313" key="2">
    <source>
        <dbReference type="Proteomes" id="UP000032439"/>
    </source>
</evidence>
<comment type="caution">
    <text evidence="1">The sequence shown here is derived from an EMBL/GenBank/DDBJ whole genome shotgun (WGS) entry which is preliminary data.</text>
</comment>
<organism evidence="1 2">
    <name type="scientific">Stutzerimonas stutzeri</name>
    <name type="common">Pseudomonas stutzeri</name>
    <dbReference type="NCBI Taxonomy" id="316"/>
    <lineage>
        <taxon>Bacteria</taxon>
        <taxon>Pseudomonadati</taxon>
        <taxon>Pseudomonadota</taxon>
        <taxon>Gammaproteobacteria</taxon>
        <taxon>Pseudomonadales</taxon>
        <taxon>Pseudomonadaceae</taxon>
        <taxon>Stutzerimonas</taxon>
    </lineage>
</organism>
<sequence>MSKKAADDHTDPRMARPVIIHDKKTKRYLTLQKLDTFLIDGCEVNFPPPNNVSLFASIAKKEMLKARKIYNSLISKKTKNKREIYITDKNITKLYDYLEHIQSSIIAIYTAIESFSNIAIPNDYTMRKKNQKGIEEIWDKSAIERWYTTSDKISEVLPSILKTDSPKEMKGWNIFKELENIRNEIIHQKTITKKRQDEIDSSFMSKLLQERIFENIDAGFTLISFFCKHDISHSFFPLGFSEAKLEPIEMDDMREDFEQIV</sequence>
<dbReference type="RefSeq" id="WP_044316570.1">
    <property type="nucleotide sequence ID" value="NZ_JBITTV010000002.1"/>
</dbReference>
<dbReference type="Proteomes" id="UP000032439">
    <property type="component" value="Unassembled WGS sequence"/>
</dbReference>
<proteinExistence type="predicted"/>
<name>A0A0D7DW45_STUST</name>
<dbReference type="EMBL" id="JXXD01000391">
    <property type="protein sequence ID" value="KIZ32496.1"/>
    <property type="molecule type" value="Genomic_DNA"/>
</dbReference>
<dbReference type="AlphaFoldDB" id="A0A0D7DW45"/>
<dbReference type="PATRIC" id="fig|316.110.peg.3906"/>